<evidence type="ECO:0000256" key="3">
    <source>
        <dbReference type="ARBA" id="ARBA00006218"/>
    </source>
</evidence>
<dbReference type="eggNOG" id="KOG3315">
    <property type="taxonomic scope" value="Eukaryota"/>
</dbReference>
<dbReference type="GO" id="GO:0006888">
    <property type="term" value="P:endoplasmic reticulum to Golgi vesicle-mediated transport"/>
    <property type="evidence" value="ECO:0007669"/>
    <property type="project" value="TreeGrafter"/>
</dbReference>
<protein>
    <submittedName>
        <fullName evidence="8">Trafficking protein particle complex subunit 5, putative</fullName>
    </submittedName>
</protein>
<gene>
    <name evidence="8" type="ORF">IMG5_193780</name>
</gene>
<dbReference type="Pfam" id="PF04051">
    <property type="entry name" value="TRAPP"/>
    <property type="match status" value="1"/>
</dbReference>
<evidence type="ECO:0000256" key="4">
    <source>
        <dbReference type="ARBA" id="ARBA00022448"/>
    </source>
</evidence>
<dbReference type="InterPro" id="IPR024096">
    <property type="entry name" value="NO_sig/Golgi_transp_ligand-bd"/>
</dbReference>
<dbReference type="AlphaFoldDB" id="G0R4L8"/>
<dbReference type="Proteomes" id="UP000008983">
    <property type="component" value="Unassembled WGS sequence"/>
</dbReference>
<dbReference type="EMBL" id="GL984352">
    <property type="protein sequence ID" value="EGR27578.1"/>
    <property type="molecule type" value="Genomic_DNA"/>
</dbReference>
<dbReference type="GO" id="GO:1990070">
    <property type="term" value="C:TRAPPI protein complex"/>
    <property type="evidence" value="ECO:0007669"/>
    <property type="project" value="TreeGrafter"/>
</dbReference>
<dbReference type="SUPFAM" id="SSF111126">
    <property type="entry name" value="Ligand-binding domain in the NO signalling and Golgi transport"/>
    <property type="match status" value="1"/>
</dbReference>
<dbReference type="GO" id="GO:1990071">
    <property type="term" value="C:TRAPPII protein complex"/>
    <property type="evidence" value="ECO:0007669"/>
    <property type="project" value="TreeGrafter"/>
</dbReference>
<comment type="similarity">
    <text evidence="3">Belongs to the TRAPP small subunits family. BET3 subfamily.</text>
</comment>
<dbReference type="OMA" id="KTEVTVW"/>
<dbReference type="InterPro" id="IPR016696">
    <property type="entry name" value="TRAPP-I_su5"/>
</dbReference>
<keyword evidence="9" id="KW-1185">Reference proteome</keyword>
<keyword evidence="5" id="KW-0256">Endoplasmic reticulum</keyword>
<evidence type="ECO:0000256" key="5">
    <source>
        <dbReference type="ARBA" id="ARBA00022824"/>
    </source>
</evidence>
<dbReference type="PANTHER" id="PTHR20902">
    <property type="entry name" value="41-2 PROTEIN ANTIGEN-RELATED"/>
    <property type="match status" value="1"/>
</dbReference>
<organism evidence="8 9">
    <name type="scientific">Ichthyophthirius multifiliis</name>
    <name type="common">White spot disease agent</name>
    <name type="synonym">Ich</name>
    <dbReference type="NCBI Taxonomy" id="5932"/>
    <lineage>
        <taxon>Eukaryota</taxon>
        <taxon>Sar</taxon>
        <taxon>Alveolata</taxon>
        <taxon>Ciliophora</taxon>
        <taxon>Intramacronucleata</taxon>
        <taxon>Oligohymenophorea</taxon>
        <taxon>Hymenostomatida</taxon>
        <taxon>Ophryoglenina</taxon>
        <taxon>Ichthyophthirius</taxon>
    </lineage>
</organism>
<sequence>MGESIGVRMIELIYCREKRLKKESKHIEILQFISSAVWKSLFGKNADGITTAEGEQYGYFIKDYNPLILKYISEDERIGGAALIVGIIKGILNHTGFDAQVYYSTVEGQDDKEKYISMYPATHFFIKFEPWVVEREK</sequence>
<dbReference type="Gene3D" id="3.30.1380.20">
    <property type="entry name" value="Trafficking protein particle complex subunit 3"/>
    <property type="match status" value="1"/>
</dbReference>
<evidence type="ECO:0000256" key="6">
    <source>
        <dbReference type="ARBA" id="ARBA00022892"/>
    </source>
</evidence>
<dbReference type="GeneID" id="14903658"/>
<keyword evidence="4" id="KW-0813">Transport</keyword>
<evidence type="ECO:0000313" key="8">
    <source>
        <dbReference type="EMBL" id="EGR27578.1"/>
    </source>
</evidence>
<dbReference type="InParanoid" id="G0R4L8"/>
<evidence type="ECO:0000256" key="1">
    <source>
        <dbReference type="ARBA" id="ARBA00004240"/>
    </source>
</evidence>
<reference evidence="8 9" key="1">
    <citation type="submission" date="2011-07" db="EMBL/GenBank/DDBJ databases">
        <authorList>
            <person name="Coyne R."/>
            <person name="Brami D."/>
            <person name="Johnson J."/>
            <person name="Hostetler J."/>
            <person name="Hannick L."/>
            <person name="Clark T."/>
            <person name="Cassidy-Hanley D."/>
            <person name="Inman J."/>
        </authorList>
    </citation>
    <scope>NUCLEOTIDE SEQUENCE [LARGE SCALE GENOMIC DNA]</scope>
    <source>
        <strain evidence="8 9">G5</strain>
    </source>
</reference>
<dbReference type="PANTHER" id="PTHR20902:SF0">
    <property type="entry name" value="TRAFFICKING PROTEIN PARTICLE COMPLEX SUBUNIT 5"/>
    <property type="match status" value="1"/>
</dbReference>
<dbReference type="FunCoup" id="G0R4L8">
    <property type="interactions" value="104"/>
</dbReference>
<keyword evidence="7" id="KW-0333">Golgi apparatus</keyword>
<accession>G0R4L8</accession>
<evidence type="ECO:0000313" key="9">
    <source>
        <dbReference type="Proteomes" id="UP000008983"/>
    </source>
</evidence>
<evidence type="ECO:0000256" key="7">
    <source>
        <dbReference type="ARBA" id="ARBA00023034"/>
    </source>
</evidence>
<keyword evidence="6" id="KW-0931">ER-Golgi transport</keyword>
<dbReference type="GO" id="GO:0005783">
    <property type="term" value="C:endoplasmic reticulum"/>
    <property type="evidence" value="ECO:0007669"/>
    <property type="project" value="UniProtKB-SubCell"/>
</dbReference>
<dbReference type="GO" id="GO:1990072">
    <property type="term" value="C:TRAPPIII protein complex"/>
    <property type="evidence" value="ECO:0007669"/>
    <property type="project" value="TreeGrafter"/>
</dbReference>
<dbReference type="InterPro" id="IPR007194">
    <property type="entry name" value="TRAPP_component"/>
</dbReference>
<name>G0R4L8_ICHMU</name>
<proteinExistence type="inferred from homology"/>
<dbReference type="STRING" id="857967.G0R4L8"/>
<comment type="subcellular location">
    <subcellularLocation>
        <location evidence="1">Endoplasmic reticulum</location>
    </subcellularLocation>
    <subcellularLocation>
        <location evidence="2">Golgi apparatus</location>
    </subcellularLocation>
</comment>
<dbReference type="RefSeq" id="XP_004025030.1">
    <property type="nucleotide sequence ID" value="XM_004024981.1"/>
</dbReference>
<evidence type="ECO:0000256" key="2">
    <source>
        <dbReference type="ARBA" id="ARBA00004555"/>
    </source>
</evidence>
<dbReference type="OrthoDB" id="282549at2759"/>